<dbReference type="Gene3D" id="2.115.10.20">
    <property type="entry name" value="Glycosyl hydrolase domain, family 43"/>
    <property type="match status" value="1"/>
</dbReference>
<dbReference type="SUPFAM" id="SSF75005">
    <property type="entry name" value="Arabinanase/levansucrase/invertase"/>
    <property type="match status" value="1"/>
</dbReference>
<dbReference type="InterPro" id="IPR006710">
    <property type="entry name" value="Glyco_hydro_43"/>
</dbReference>
<dbReference type="PANTHER" id="PTHR42812">
    <property type="entry name" value="BETA-XYLOSIDASE"/>
    <property type="match status" value="1"/>
</dbReference>
<name>A0ABZ0U1X2_9FIRM</name>
<gene>
    <name evidence="6" type="ORF">SOJ16_002507</name>
</gene>
<dbReference type="SUPFAM" id="SSF49899">
    <property type="entry name" value="Concanavalin A-like lectins/glucanases"/>
    <property type="match status" value="1"/>
</dbReference>
<protein>
    <submittedName>
        <fullName evidence="6">Glycoside hydrolase 43 family protein</fullName>
    </submittedName>
</protein>
<keyword evidence="7" id="KW-1185">Reference proteome</keyword>
<dbReference type="InterPro" id="IPR023296">
    <property type="entry name" value="Glyco_hydro_beta-prop_sf"/>
</dbReference>
<proteinExistence type="inferred from homology"/>
<evidence type="ECO:0000256" key="4">
    <source>
        <dbReference type="RuleBase" id="RU361187"/>
    </source>
</evidence>
<evidence type="ECO:0000256" key="3">
    <source>
        <dbReference type="ARBA" id="ARBA00023295"/>
    </source>
</evidence>
<dbReference type="Pfam" id="PF17851">
    <property type="entry name" value="GH43_C2"/>
    <property type="match status" value="1"/>
</dbReference>
<dbReference type="PANTHER" id="PTHR42812:SF12">
    <property type="entry name" value="BETA-XYLOSIDASE-RELATED"/>
    <property type="match status" value="1"/>
</dbReference>
<comment type="similarity">
    <text evidence="1 4">Belongs to the glycosyl hydrolase 43 family.</text>
</comment>
<feature type="domain" description="Beta-xylosidase C-terminal Concanavalin A-like" evidence="5">
    <location>
        <begin position="318"/>
        <end position="516"/>
    </location>
</feature>
<evidence type="ECO:0000313" key="6">
    <source>
        <dbReference type="EMBL" id="WPX08608.1"/>
    </source>
</evidence>
<evidence type="ECO:0000256" key="1">
    <source>
        <dbReference type="ARBA" id="ARBA00009865"/>
    </source>
</evidence>
<dbReference type="InterPro" id="IPR051795">
    <property type="entry name" value="Glycosyl_Hydrlase_43"/>
</dbReference>
<dbReference type="EMBL" id="CP139957">
    <property type="protein sequence ID" value="WPX08608.1"/>
    <property type="molecule type" value="Genomic_DNA"/>
</dbReference>
<evidence type="ECO:0000256" key="2">
    <source>
        <dbReference type="ARBA" id="ARBA00022801"/>
    </source>
</evidence>
<dbReference type="GO" id="GO:0016787">
    <property type="term" value="F:hydrolase activity"/>
    <property type="evidence" value="ECO:0007669"/>
    <property type="project" value="UniProtKB-KW"/>
</dbReference>
<dbReference type="CDD" id="cd09001">
    <property type="entry name" value="GH43_FsAxh1-like"/>
    <property type="match status" value="1"/>
</dbReference>
<evidence type="ECO:0000313" key="7">
    <source>
        <dbReference type="Proteomes" id="UP001322744"/>
    </source>
</evidence>
<dbReference type="InterPro" id="IPR041542">
    <property type="entry name" value="GH43_C2"/>
</dbReference>
<dbReference type="Proteomes" id="UP001322744">
    <property type="component" value="Chromosome"/>
</dbReference>
<dbReference type="Pfam" id="PF04616">
    <property type="entry name" value="Glyco_hydro_43"/>
    <property type="match status" value="1"/>
</dbReference>
<keyword evidence="3 4" id="KW-0326">Glycosidase</keyword>
<reference evidence="6 7" key="1">
    <citation type="submission" date="2023-12" db="EMBL/GenBank/DDBJ databases">
        <authorList>
            <person name="Manesh M.J.H."/>
            <person name="Bing R.G."/>
            <person name="Willard D.J."/>
            <person name="Kelly R.M."/>
        </authorList>
    </citation>
    <scope>NUCLEOTIDE SEQUENCE [LARGE SCALE GENOMIC DNA]</scope>
    <source>
        <strain evidence="6 7">DSM 8977</strain>
    </source>
</reference>
<sequence>MQTIADSNAEWNYKNPIIHADYSDPDVIRVGNDYFLVASSFNCVPGLPILHSKDLVHWRIVNYAVKKLPSPEYDTPQIGKGIWAPAIRYHKGRFYVYFSIPDDGIFCCYTDDPFGKWSEMLLVKKAKGWIDPCPFWDDDGRAYLVNAFAKSRIGFNSKLCISRLSEDGLKVLDEGKIVFDGTQTQPTIEGPKLYKRNGYYYIFAPAGGVKHGWQTVLRSKNIYGPYEEKIVMHQGNTAINGPHQGAWVETENGEHWFVHFQDKGPYGRVVHLQPLTWLEDDWCIIGIDQNGDGIGEPVLEYKKPSTSEKGSTFFIECSDHFDKKELSLVWQWHANPKDEWFYIDCERSALRLFAVGNKISQDTINSLFYMPNLLLQKIPAETFVATLKMRTNFSSFQSFAGLIVSGYRYSAIGLMKREDGIWLVQILGEISENVVEKIVEEKKVEAEKIYLRLLMQKGALCRFSFSLDGKNFEEFGVEFIPKEDIWTGSKIGVFCLNMSGNEGTFKDDIAEFDYFIIDKACKGRKMAYEKIKRACQKELFCKDGKQRHCKVSRTY</sequence>
<evidence type="ECO:0000259" key="5">
    <source>
        <dbReference type="Pfam" id="PF17851"/>
    </source>
</evidence>
<accession>A0ABZ0U1X2</accession>
<dbReference type="Gene3D" id="2.60.120.200">
    <property type="match status" value="1"/>
</dbReference>
<keyword evidence="2 4" id="KW-0378">Hydrolase</keyword>
<organism evidence="6 7">
    <name type="scientific">Anaerocellum danielii</name>
    <dbReference type="NCBI Taxonomy" id="1387557"/>
    <lineage>
        <taxon>Bacteria</taxon>
        <taxon>Bacillati</taxon>
        <taxon>Bacillota</taxon>
        <taxon>Bacillota incertae sedis</taxon>
        <taxon>Caldicellulosiruptorales</taxon>
        <taxon>Caldicellulosiruptoraceae</taxon>
        <taxon>Anaerocellum</taxon>
    </lineage>
</organism>
<dbReference type="RefSeq" id="WP_082054751.1">
    <property type="nucleotide sequence ID" value="NZ_CP139957.1"/>
</dbReference>
<dbReference type="InterPro" id="IPR013320">
    <property type="entry name" value="ConA-like_dom_sf"/>
</dbReference>